<dbReference type="InterPro" id="IPR012466">
    <property type="entry name" value="NECAP_PHear"/>
</dbReference>
<dbReference type="CDD" id="cd13228">
    <property type="entry name" value="PHear_NECAP"/>
    <property type="match status" value="1"/>
</dbReference>
<keyword evidence="4" id="KW-1185">Reference proteome</keyword>
<comment type="similarity">
    <text evidence="1">Belongs to the NECAP family.</text>
</comment>
<dbReference type="InterPro" id="IPR011993">
    <property type="entry name" value="PH-like_dom_sf"/>
</dbReference>
<dbReference type="SUPFAM" id="SSF50729">
    <property type="entry name" value="PH domain-like"/>
    <property type="match status" value="1"/>
</dbReference>
<dbReference type="Gene3D" id="2.30.29.30">
    <property type="entry name" value="Pleckstrin-homology domain (PH domain)/Phosphotyrosine-binding domain (PTB)"/>
    <property type="match status" value="1"/>
</dbReference>
<dbReference type="PANTHER" id="PTHR12847:SF9">
    <property type="entry name" value="NECAP-LIKE PROTEIN CG9132"/>
    <property type="match status" value="1"/>
</dbReference>
<comment type="caution">
    <text evidence="3">The sequence shown here is derived from an EMBL/GenBank/DDBJ whole genome shotgun (WGS) entry which is preliminary data.</text>
</comment>
<evidence type="ECO:0000259" key="2">
    <source>
        <dbReference type="Pfam" id="PF07933"/>
    </source>
</evidence>
<feature type="domain" description="NECAP PHear" evidence="2">
    <location>
        <begin position="4"/>
        <end position="159"/>
    </location>
</feature>
<organism evidence="3 4">
    <name type="scientific">Fragariocoptes setiger</name>
    <dbReference type="NCBI Taxonomy" id="1670756"/>
    <lineage>
        <taxon>Eukaryota</taxon>
        <taxon>Metazoa</taxon>
        <taxon>Ecdysozoa</taxon>
        <taxon>Arthropoda</taxon>
        <taxon>Chelicerata</taxon>
        <taxon>Arachnida</taxon>
        <taxon>Acari</taxon>
        <taxon>Acariformes</taxon>
        <taxon>Trombidiformes</taxon>
        <taxon>Prostigmata</taxon>
        <taxon>Eupodina</taxon>
        <taxon>Eriophyoidea</taxon>
        <taxon>Phytoptidae</taxon>
        <taxon>Fragariocoptes</taxon>
    </lineage>
</organism>
<evidence type="ECO:0000313" key="4">
    <source>
        <dbReference type="Proteomes" id="UP000825002"/>
    </source>
</evidence>
<evidence type="ECO:0000313" key="3">
    <source>
        <dbReference type="EMBL" id="KAG9511031.1"/>
    </source>
</evidence>
<sequence length="209" mass="22819">MQGYERVLLVKPRVFIYRIPPLRSVSRGYKASDWNLDNPDWKGRMRLITIDDKCILKLEDETSGELYAQAPIVSFPGPGIQAVTDSSRYFVVRVQSDTGRTAYLGMGFADRADSFDLNVALHDNFKSLESESKANNEGLGTVAPKLDLSLKGGNISLNLNLKNGDSATTSSRTARASHNSDTKIISGGMIFLPPPPGSKPRPTSKTLGD</sequence>
<protein>
    <submittedName>
        <fullName evidence="3">Adaptin ear-binding coat-associated protein 1</fullName>
    </submittedName>
</protein>
<feature type="non-terminal residue" evidence="3">
    <location>
        <position position="1"/>
    </location>
</feature>
<gene>
    <name evidence="3" type="primary">NECAP1</name>
    <name evidence="3" type="ORF">GZH46_00413</name>
</gene>
<dbReference type="PANTHER" id="PTHR12847">
    <property type="entry name" value="ATP-BINDING CASSETTE ABC TRANSPORTER-RELATED"/>
    <property type="match status" value="1"/>
</dbReference>
<accession>A0ABQ7SC80</accession>
<dbReference type="Proteomes" id="UP000825002">
    <property type="component" value="Unassembled WGS sequence"/>
</dbReference>
<proteinExistence type="inferred from homology"/>
<dbReference type="EMBL" id="JAIFTH010000040">
    <property type="protein sequence ID" value="KAG9511031.1"/>
    <property type="molecule type" value="Genomic_DNA"/>
</dbReference>
<dbReference type="Pfam" id="PF07933">
    <property type="entry name" value="DUF1681"/>
    <property type="match status" value="1"/>
</dbReference>
<name>A0ABQ7SC80_9ACAR</name>
<evidence type="ECO:0000256" key="1">
    <source>
        <dbReference type="ARBA" id="ARBA00007736"/>
    </source>
</evidence>
<reference evidence="3 4" key="1">
    <citation type="submission" date="2020-10" db="EMBL/GenBank/DDBJ databases">
        <authorList>
            <person name="Klimov P.B."/>
            <person name="Dyachkov S.M."/>
            <person name="Chetverikov P.E."/>
        </authorList>
    </citation>
    <scope>NUCLEOTIDE SEQUENCE [LARGE SCALE GENOMIC DNA]</scope>
    <source>
        <strain evidence="3">BMOC 18-1129-001#AD2665</strain>
        <tissue evidence="3">Entire mites</tissue>
    </source>
</reference>